<protein>
    <submittedName>
        <fullName evidence="5 6">Cohesin subunit SA-2</fullName>
    </submittedName>
</protein>
<organism evidence="4 5">
    <name type="scientific">Neodiprion lecontei</name>
    <name type="common">Redheaded pine sawfly</name>
    <dbReference type="NCBI Taxonomy" id="441921"/>
    <lineage>
        <taxon>Eukaryota</taxon>
        <taxon>Metazoa</taxon>
        <taxon>Ecdysozoa</taxon>
        <taxon>Arthropoda</taxon>
        <taxon>Hexapoda</taxon>
        <taxon>Insecta</taxon>
        <taxon>Pterygota</taxon>
        <taxon>Neoptera</taxon>
        <taxon>Endopterygota</taxon>
        <taxon>Hymenoptera</taxon>
        <taxon>Tenthredinoidea</taxon>
        <taxon>Diprionidae</taxon>
        <taxon>Diprioninae</taxon>
        <taxon>Neodiprion</taxon>
    </lineage>
</organism>
<dbReference type="RefSeq" id="XP_015520680.1">
    <property type="nucleotide sequence ID" value="XM_015665194.1"/>
</dbReference>
<comment type="similarity">
    <text evidence="1">Belongs to the SCC3 family.</text>
</comment>
<feature type="domain" description="SCD" evidence="3">
    <location>
        <begin position="234"/>
        <end position="319"/>
    </location>
</feature>
<keyword evidence="2" id="KW-0175">Coiled coil</keyword>
<keyword evidence="4" id="KW-1185">Reference proteome</keyword>
<dbReference type="SUPFAM" id="SSF48371">
    <property type="entry name" value="ARM repeat"/>
    <property type="match status" value="1"/>
</dbReference>
<evidence type="ECO:0000313" key="5">
    <source>
        <dbReference type="RefSeq" id="XP_015520680.1"/>
    </source>
</evidence>
<dbReference type="Pfam" id="PF08514">
    <property type="entry name" value="STAG"/>
    <property type="match status" value="1"/>
</dbReference>
<evidence type="ECO:0000259" key="3">
    <source>
        <dbReference type="PROSITE" id="PS51425"/>
    </source>
</evidence>
<dbReference type="GO" id="GO:0000785">
    <property type="term" value="C:chromatin"/>
    <property type="evidence" value="ECO:0007669"/>
    <property type="project" value="TreeGrafter"/>
</dbReference>
<accession>A0A6J0C2E3</accession>
<dbReference type="InterPro" id="IPR039662">
    <property type="entry name" value="Cohesin_Scc3/SA"/>
</dbReference>
<reference evidence="5" key="1">
    <citation type="submission" date="2025-04" db="UniProtKB">
        <authorList>
            <consortium name="RefSeq"/>
        </authorList>
    </citation>
    <scope>IDENTIFICATION</scope>
    <source>
        <tissue evidence="6">Thorax and Abdomen</tissue>
        <tissue evidence="5">Whole body</tissue>
    </source>
</reference>
<feature type="coiled-coil region" evidence="2">
    <location>
        <begin position="198"/>
        <end position="225"/>
    </location>
</feature>
<dbReference type="GeneID" id="107224934"/>
<sequence>MEEKSQCEVPRRGAKFRIKEIGLFEIFKIDNLNCEAVAVEWLNIYKAEPQNAFLILKQFFFEASGCNVRLTPEMKSSADYMILIREAAKLYDEGSNQCPLTMPGQQWLTLRTNINDFMESLVCQSQYSVLYDRFLITNIISCLNLLVASKVTAFRYTASFIGMMIVSAIAHVSVGVSKNLEATVIRQRRVIKLQNTGTSRAISKIEAVTAQRKELEDNMAEIKKLVSYAFGAVLAHCYEDKSVEIRTLCVTEVSEVLTIYPDLFTEDKFLIYLGVSLADPILNIQKTAFRTLTYLYSMDKYAEKLWNFTKSFQHLIISLTRSENIDVVTDALILLKYMLERHRDLFEDICLNRIFSFVYSLNRNVAQIAGACISERVALLDEDADGGVSRNTPRLREVANFYLEYSKNPDHCPYMVDALIGSSEIIKDWDGMTDLLLDKPRFDADTFNDIQKGALIELMVYAVKQTATGQGPIGRGPIPTEMQTPEELQANRAEITEHFIRTLPELLELYKDNSLVLTYLLVIPQYFDLDVCAKQRHLYHVDSLLRKLHYIVERINTLRVLDAAARALKHLCSDPHAIYARSDLTRTVMIDEMVAMFGNCMGKYRLAVQEMKDDETSTYADDVDIRNVTRKISVFYHSHNMTPWRLWELSFKIIPETMRNPKRPFPHEALKYCMNICSSALLWGLLDFAREDDLEKEGVKEKFHLFRKRLHRFVDHMCRLIKGARENAVLASPILREEAHNSLCKVLYMFSSKLRSYGNPFLNNMIYVAYRDYMMNLLSKYVHEYILGDLLHDQNDPRYKFDRLREKRKVLEFYCKLVYRHTTSLKPPRNDFQRSLDFYEDYCNEIKPALTSQGSRVNAVDCTLLMQYSLYRLYNDLIAERGYICTGSKEFIAIKGLAKRITSPFSLNLLMQRNAILTFHKAGVLLALTTPDESQLESFGRPRNLPLLEILCGFTDALVDADKMYMIKYLDKRFSDALLIPTIDTDLEEYCEPYLLYKNSLKRRIPHDEPVASGSVVQESPL</sequence>
<dbReference type="OrthoDB" id="498590at2759"/>
<name>A0A6J0C2E3_NEOLC</name>
<dbReference type="InterPro" id="IPR016024">
    <property type="entry name" value="ARM-type_fold"/>
</dbReference>
<dbReference type="InterPro" id="IPR020839">
    <property type="entry name" value="SCD"/>
</dbReference>
<dbReference type="Pfam" id="PF24571">
    <property type="entry name" value="HEAT_SCC3-SA"/>
    <property type="match status" value="1"/>
</dbReference>
<dbReference type="GO" id="GO:0005634">
    <property type="term" value="C:nucleus"/>
    <property type="evidence" value="ECO:0007669"/>
    <property type="project" value="TreeGrafter"/>
</dbReference>
<dbReference type="InterPro" id="IPR056396">
    <property type="entry name" value="HEAT_SCC3-SA"/>
</dbReference>
<dbReference type="PROSITE" id="PS51425">
    <property type="entry name" value="SCD"/>
    <property type="match status" value="1"/>
</dbReference>
<dbReference type="Pfam" id="PF21581">
    <property type="entry name" value="SCD"/>
    <property type="match status" value="1"/>
</dbReference>
<dbReference type="GO" id="GO:0003682">
    <property type="term" value="F:chromatin binding"/>
    <property type="evidence" value="ECO:0007669"/>
    <property type="project" value="TreeGrafter"/>
</dbReference>
<proteinExistence type="inferred from homology"/>
<dbReference type="KEGG" id="nlo:107224934"/>
<dbReference type="RefSeq" id="XP_046600635.1">
    <property type="nucleotide sequence ID" value="XM_046744679.1"/>
</dbReference>
<evidence type="ECO:0000256" key="2">
    <source>
        <dbReference type="SAM" id="Coils"/>
    </source>
</evidence>
<dbReference type="InParanoid" id="A0A6J0C2E3"/>
<dbReference type="PANTHER" id="PTHR11199:SF0">
    <property type="entry name" value="LD34181P-RELATED"/>
    <property type="match status" value="1"/>
</dbReference>
<dbReference type="GO" id="GO:0008278">
    <property type="term" value="C:cohesin complex"/>
    <property type="evidence" value="ECO:0007669"/>
    <property type="project" value="TreeGrafter"/>
</dbReference>
<dbReference type="GO" id="GO:0007062">
    <property type="term" value="P:sister chromatid cohesion"/>
    <property type="evidence" value="ECO:0007669"/>
    <property type="project" value="UniProtKB-ARBA"/>
</dbReference>
<evidence type="ECO:0000313" key="4">
    <source>
        <dbReference type="Proteomes" id="UP000829291"/>
    </source>
</evidence>
<dbReference type="Proteomes" id="UP000829291">
    <property type="component" value="Chromosome 7"/>
</dbReference>
<dbReference type="InterPro" id="IPR013721">
    <property type="entry name" value="STAG"/>
</dbReference>
<dbReference type="PANTHER" id="PTHR11199">
    <property type="entry name" value="STROMAL ANTIGEN"/>
    <property type="match status" value="1"/>
</dbReference>
<evidence type="ECO:0000256" key="1">
    <source>
        <dbReference type="ARBA" id="ARBA00005486"/>
    </source>
</evidence>
<gene>
    <name evidence="5 6" type="primary">LOC107224934</name>
</gene>
<evidence type="ECO:0000313" key="6">
    <source>
        <dbReference type="RefSeq" id="XP_046600635.1"/>
    </source>
</evidence>
<dbReference type="AlphaFoldDB" id="A0A6J0C2E3"/>